<dbReference type="SUPFAM" id="SSF53474">
    <property type="entry name" value="alpha/beta-Hydrolases"/>
    <property type="match status" value="1"/>
</dbReference>
<proteinExistence type="predicted"/>
<dbReference type="GO" id="GO:0016787">
    <property type="term" value="F:hydrolase activity"/>
    <property type="evidence" value="ECO:0007669"/>
    <property type="project" value="UniProtKB-KW"/>
</dbReference>
<dbReference type="KEGG" id="parq:DSM112329_00375"/>
<gene>
    <name evidence="2" type="primary">tgnD</name>
    <name evidence="2" type="ORF">DSM112329_00375</name>
</gene>
<dbReference type="Pfam" id="PF00561">
    <property type="entry name" value="Abhydrolase_1"/>
    <property type="match status" value="1"/>
</dbReference>
<protein>
    <submittedName>
        <fullName evidence="2">(E)-2-((N-methylformamido)methylene)succinate hydrolase</fullName>
        <ecNumber evidence="2">3.5.1.-</ecNumber>
    </submittedName>
</protein>
<dbReference type="RefSeq" id="WP_354700112.1">
    <property type="nucleotide sequence ID" value="NZ_CP114014.1"/>
</dbReference>
<dbReference type="InterPro" id="IPR000073">
    <property type="entry name" value="AB_hydrolase_1"/>
</dbReference>
<accession>A0AAU7API8</accession>
<dbReference type="InterPro" id="IPR000639">
    <property type="entry name" value="Epox_hydrolase-like"/>
</dbReference>
<dbReference type="PRINTS" id="PR00412">
    <property type="entry name" value="EPOXHYDRLASE"/>
</dbReference>
<dbReference type="PANTHER" id="PTHR46438:SF11">
    <property type="entry name" value="LIPASE-RELATED"/>
    <property type="match status" value="1"/>
</dbReference>
<organism evidence="2">
    <name type="scientific">Paraconexibacter sp. AEG42_29</name>
    <dbReference type="NCBI Taxonomy" id="2997339"/>
    <lineage>
        <taxon>Bacteria</taxon>
        <taxon>Bacillati</taxon>
        <taxon>Actinomycetota</taxon>
        <taxon>Thermoleophilia</taxon>
        <taxon>Solirubrobacterales</taxon>
        <taxon>Paraconexibacteraceae</taxon>
        <taxon>Paraconexibacter</taxon>
    </lineage>
</organism>
<dbReference type="AlphaFoldDB" id="A0AAU7API8"/>
<dbReference type="Gene3D" id="3.40.50.1820">
    <property type="entry name" value="alpha/beta hydrolase"/>
    <property type="match status" value="1"/>
</dbReference>
<reference evidence="2" key="1">
    <citation type="submission" date="2022-12" db="EMBL/GenBank/DDBJ databases">
        <title>Paraconexibacter alkalitolerans sp. nov. and Baekduia alba sp. nov., isolated from soil and emended description of the genera Paraconexibacter (Chun et al., 2020) and Baekduia (An et al., 2020).</title>
        <authorList>
            <person name="Vieira S."/>
            <person name="Huber K.J."/>
            <person name="Geppert A."/>
            <person name="Wolf J."/>
            <person name="Neumann-Schaal M."/>
            <person name="Muesken M."/>
            <person name="Overmann J."/>
        </authorList>
    </citation>
    <scope>NUCLEOTIDE SEQUENCE</scope>
    <source>
        <strain evidence="2">AEG42_29</strain>
    </source>
</reference>
<name>A0AAU7API8_9ACTN</name>
<keyword evidence="2" id="KW-0378">Hydrolase</keyword>
<feature type="domain" description="AB hydrolase-1" evidence="1">
    <location>
        <begin position="41"/>
        <end position="276"/>
    </location>
</feature>
<evidence type="ECO:0000313" key="2">
    <source>
        <dbReference type="EMBL" id="XAY03556.1"/>
    </source>
</evidence>
<evidence type="ECO:0000259" key="1">
    <source>
        <dbReference type="Pfam" id="PF00561"/>
    </source>
</evidence>
<dbReference type="EC" id="3.5.1.-" evidence="2"/>
<dbReference type="PRINTS" id="PR00111">
    <property type="entry name" value="ABHYDROLASE"/>
</dbReference>
<sequence length="295" mass="31741">MATIDSLTPPPPWTDTDWSAHVREAVIGGRRLRYLDYGDGPPLLLLHGLGCSWQWWLEMIPSLAREHRVIAVDLPGFGRSDALDPPALMNSHAEAMFALADELDLGPLVVAGHSMGGLITLAMAVERPERVRGVVLINAGGVPMTGLRLAIVVGVLRASQRFLAWNPVTRLLVTRTGARRLLLRGALKDPGSMRPELAAEVVPLMASPGFLDAITAASEAVRASRPEDVTCPVLLIWGAADPIVRLASARQMQERLADARLEVIPGIGHTPMVEAPAVTTDHLLSFTRDLDEGPA</sequence>
<dbReference type="EMBL" id="CP114014">
    <property type="protein sequence ID" value="XAY03556.1"/>
    <property type="molecule type" value="Genomic_DNA"/>
</dbReference>
<dbReference type="InterPro" id="IPR029058">
    <property type="entry name" value="AB_hydrolase_fold"/>
</dbReference>
<dbReference type="PANTHER" id="PTHR46438">
    <property type="entry name" value="ALPHA/BETA-HYDROLASES SUPERFAMILY PROTEIN"/>
    <property type="match status" value="1"/>
</dbReference>